<dbReference type="EMBL" id="DVOO01000027">
    <property type="protein sequence ID" value="HIV25823.1"/>
    <property type="molecule type" value="Genomic_DNA"/>
</dbReference>
<gene>
    <name evidence="7" type="ORF">IAB71_08650</name>
</gene>
<proteinExistence type="predicted"/>
<dbReference type="InterPro" id="IPR036890">
    <property type="entry name" value="HATPase_C_sf"/>
</dbReference>
<keyword evidence="5" id="KW-0902">Two-component regulatory system</keyword>
<comment type="caution">
    <text evidence="7">The sequence shown here is derived from an EMBL/GenBank/DDBJ whole genome shotgun (WGS) entry which is preliminary data.</text>
</comment>
<sequence length="221" mass="24402">MNHQEYHILLSKFSHEVRNPAALITSFLQLLAREYPEITACSYYRQIQENLQLLRQLLDEISHYSNASRISPKPVNFREFLQEMAAAAKKLLAGSGIRLQLQICGALPPVSIDRSRMLQVFYNLLRNAREAMPEGGDVCIAARPENGGISVTVRDSGPAIPEEYLPTLFEPMVTHKQDGTGLGLAICREILLAHGGSITAARDGQPLFTLRLPALDPSAPA</sequence>
<feature type="domain" description="Histidine kinase" evidence="6">
    <location>
        <begin position="12"/>
        <end position="216"/>
    </location>
</feature>
<dbReference type="PROSITE" id="PS50109">
    <property type="entry name" value="HIS_KIN"/>
    <property type="match status" value="1"/>
</dbReference>
<evidence type="ECO:0000313" key="8">
    <source>
        <dbReference type="Proteomes" id="UP000824169"/>
    </source>
</evidence>
<dbReference type="InterPro" id="IPR003594">
    <property type="entry name" value="HATPase_dom"/>
</dbReference>
<dbReference type="PANTHER" id="PTHR43547">
    <property type="entry name" value="TWO-COMPONENT HISTIDINE KINASE"/>
    <property type="match status" value="1"/>
</dbReference>
<dbReference type="EC" id="2.7.13.3" evidence="2"/>
<dbReference type="InterPro" id="IPR004358">
    <property type="entry name" value="Sig_transdc_His_kin-like_C"/>
</dbReference>
<reference evidence="7" key="2">
    <citation type="journal article" date="2021" name="PeerJ">
        <title>Extensive microbial diversity within the chicken gut microbiome revealed by metagenomics and culture.</title>
        <authorList>
            <person name="Gilroy R."/>
            <person name="Ravi A."/>
            <person name="Getino M."/>
            <person name="Pursley I."/>
            <person name="Horton D.L."/>
            <person name="Alikhan N.F."/>
            <person name="Baker D."/>
            <person name="Gharbi K."/>
            <person name="Hall N."/>
            <person name="Watson M."/>
            <person name="Adriaenssens E.M."/>
            <person name="Foster-Nyarko E."/>
            <person name="Jarju S."/>
            <person name="Secka A."/>
            <person name="Antonio M."/>
            <person name="Oren A."/>
            <person name="Chaudhuri R.R."/>
            <person name="La Ragione R."/>
            <person name="Hildebrand F."/>
            <person name="Pallen M.J."/>
        </authorList>
    </citation>
    <scope>NUCLEOTIDE SEQUENCE</scope>
    <source>
        <strain evidence="7">CHK188-20938</strain>
    </source>
</reference>
<reference evidence="7" key="1">
    <citation type="submission" date="2020-10" db="EMBL/GenBank/DDBJ databases">
        <authorList>
            <person name="Gilroy R."/>
        </authorList>
    </citation>
    <scope>NUCLEOTIDE SEQUENCE</scope>
    <source>
        <strain evidence="7">CHK188-20938</strain>
    </source>
</reference>
<evidence type="ECO:0000256" key="4">
    <source>
        <dbReference type="ARBA" id="ARBA00022777"/>
    </source>
</evidence>
<comment type="catalytic activity">
    <reaction evidence="1">
        <text>ATP + protein L-histidine = ADP + protein N-phospho-L-histidine.</text>
        <dbReference type="EC" id="2.7.13.3"/>
    </reaction>
</comment>
<dbReference type="Gene3D" id="3.30.565.10">
    <property type="entry name" value="Histidine kinase-like ATPase, C-terminal domain"/>
    <property type="match status" value="1"/>
</dbReference>
<evidence type="ECO:0000256" key="5">
    <source>
        <dbReference type="ARBA" id="ARBA00023012"/>
    </source>
</evidence>
<dbReference type="PANTHER" id="PTHR43547:SF2">
    <property type="entry name" value="HYBRID SIGNAL TRANSDUCTION HISTIDINE KINASE C"/>
    <property type="match status" value="1"/>
</dbReference>
<dbReference type="PRINTS" id="PR00344">
    <property type="entry name" value="BCTRLSENSOR"/>
</dbReference>
<keyword evidence="4 7" id="KW-0808">Transferase</keyword>
<dbReference type="InterPro" id="IPR003661">
    <property type="entry name" value="HisK_dim/P_dom"/>
</dbReference>
<dbReference type="Proteomes" id="UP000824169">
    <property type="component" value="Unassembled WGS sequence"/>
</dbReference>
<evidence type="ECO:0000256" key="1">
    <source>
        <dbReference type="ARBA" id="ARBA00000085"/>
    </source>
</evidence>
<accession>A0A9D1P595</accession>
<keyword evidence="3" id="KW-0597">Phosphoprotein</keyword>
<dbReference type="SMART" id="SM00387">
    <property type="entry name" value="HATPase_c"/>
    <property type="match status" value="1"/>
</dbReference>
<protein>
    <recommendedName>
        <fullName evidence="2">histidine kinase</fullName>
        <ecNumber evidence="2">2.7.13.3</ecNumber>
    </recommendedName>
</protein>
<dbReference type="InterPro" id="IPR036097">
    <property type="entry name" value="HisK_dim/P_sf"/>
</dbReference>
<dbReference type="AlphaFoldDB" id="A0A9D1P595"/>
<name>A0A9D1P595_9FIRM</name>
<dbReference type="SUPFAM" id="SSF55874">
    <property type="entry name" value="ATPase domain of HSP90 chaperone/DNA topoisomerase II/histidine kinase"/>
    <property type="match status" value="1"/>
</dbReference>
<evidence type="ECO:0000256" key="2">
    <source>
        <dbReference type="ARBA" id="ARBA00012438"/>
    </source>
</evidence>
<dbReference type="Gene3D" id="1.10.287.130">
    <property type="match status" value="1"/>
</dbReference>
<dbReference type="InterPro" id="IPR005467">
    <property type="entry name" value="His_kinase_dom"/>
</dbReference>
<evidence type="ECO:0000313" key="7">
    <source>
        <dbReference type="EMBL" id="HIV25823.1"/>
    </source>
</evidence>
<dbReference type="Pfam" id="PF02518">
    <property type="entry name" value="HATPase_c"/>
    <property type="match status" value="1"/>
</dbReference>
<dbReference type="CDD" id="cd00075">
    <property type="entry name" value="HATPase"/>
    <property type="match status" value="1"/>
</dbReference>
<dbReference type="GO" id="GO:0000155">
    <property type="term" value="F:phosphorelay sensor kinase activity"/>
    <property type="evidence" value="ECO:0007669"/>
    <property type="project" value="InterPro"/>
</dbReference>
<organism evidence="7 8">
    <name type="scientific">Candidatus Scatomonas pullistercoris</name>
    <dbReference type="NCBI Taxonomy" id="2840920"/>
    <lineage>
        <taxon>Bacteria</taxon>
        <taxon>Bacillati</taxon>
        <taxon>Bacillota</taxon>
        <taxon>Clostridia</taxon>
        <taxon>Lachnospirales</taxon>
        <taxon>Lachnospiraceae</taxon>
        <taxon>Lachnospiraceae incertae sedis</taxon>
        <taxon>Candidatus Scatomonas</taxon>
    </lineage>
</organism>
<dbReference type="CDD" id="cd00082">
    <property type="entry name" value="HisKA"/>
    <property type="match status" value="1"/>
</dbReference>
<dbReference type="SUPFAM" id="SSF47384">
    <property type="entry name" value="Homodimeric domain of signal transducing histidine kinase"/>
    <property type="match status" value="1"/>
</dbReference>
<evidence type="ECO:0000256" key="3">
    <source>
        <dbReference type="ARBA" id="ARBA00022553"/>
    </source>
</evidence>
<keyword evidence="4 7" id="KW-0418">Kinase</keyword>
<evidence type="ECO:0000259" key="6">
    <source>
        <dbReference type="PROSITE" id="PS50109"/>
    </source>
</evidence>